<dbReference type="InterPro" id="IPR042100">
    <property type="entry name" value="Bug_dom1"/>
</dbReference>
<dbReference type="Gene3D" id="3.40.190.150">
    <property type="entry name" value="Bordetella uptake gene, domain 1"/>
    <property type="match status" value="1"/>
</dbReference>
<proteinExistence type="inferred from homology"/>
<sequence length="319" mass="33336">MHFFKALGLAAAVAAALPLQAQEAFPKRPVTIVVPYSAGGVTDIFARSVGLKLGALWGQPVVVDNRAGAGTIIGTQYVSRAPADGYTLLFTSYAFTSNPELRKNLPYSATAFRPVALLGSSHNILLVTNRLKGKSLAELLALAKTKQGGLTLASSGPGSSPHIGAELFAQQAGIPYTHVPYKGQGPSMLDLTAGVVDGMFDGMSSYAQVQHGAVAAVAIAAPQRHPAAPEIPTFRELGMDLVSGSWFGLLAPAGTPDAVVARINADMRQVLKDAELKAQIAKTGLQVTTSTPEAFGQFLAQESAKLHRLIQQGAKIDIN</sequence>
<dbReference type="InterPro" id="IPR005064">
    <property type="entry name" value="BUG"/>
</dbReference>
<dbReference type="Proteomes" id="UP001525968">
    <property type="component" value="Unassembled WGS sequence"/>
</dbReference>
<comment type="caution">
    <text evidence="3">The sequence shown here is derived from an EMBL/GenBank/DDBJ whole genome shotgun (WGS) entry which is preliminary data.</text>
</comment>
<feature type="chain" id="PRO_5046233116" evidence="2">
    <location>
        <begin position="22"/>
        <end position="319"/>
    </location>
</feature>
<organism evidence="3 4">
    <name type="scientific">Acidovorax bellezanensis</name>
    <dbReference type="NCBI Taxonomy" id="2976702"/>
    <lineage>
        <taxon>Bacteria</taxon>
        <taxon>Pseudomonadati</taxon>
        <taxon>Pseudomonadota</taxon>
        <taxon>Betaproteobacteria</taxon>
        <taxon>Burkholderiales</taxon>
        <taxon>Comamonadaceae</taxon>
        <taxon>Acidovorax</taxon>
    </lineage>
</organism>
<dbReference type="PANTHER" id="PTHR42928">
    <property type="entry name" value="TRICARBOXYLATE-BINDING PROTEIN"/>
    <property type="match status" value="1"/>
</dbReference>
<evidence type="ECO:0000256" key="1">
    <source>
        <dbReference type="ARBA" id="ARBA00006987"/>
    </source>
</evidence>
<reference evidence="3 4" key="1">
    <citation type="submission" date="2022-09" db="EMBL/GenBank/DDBJ databases">
        <title>Draft genome of isolate Be4.</title>
        <authorList>
            <person name="Sanchez-Castro I."/>
            <person name="Martinez-Rodriguez P."/>
            <person name="Descostes M."/>
            <person name="Merroun M."/>
        </authorList>
    </citation>
    <scope>NUCLEOTIDE SEQUENCE [LARGE SCALE GENOMIC DNA]</scope>
    <source>
        <strain evidence="3 4">Be4</strain>
    </source>
</reference>
<dbReference type="RefSeq" id="WP_261501799.1">
    <property type="nucleotide sequence ID" value="NZ_JAODYH010000010.1"/>
</dbReference>
<evidence type="ECO:0000256" key="2">
    <source>
        <dbReference type="SAM" id="SignalP"/>
    </source>
</evidence>
<gene>
    <name evidence="3" type="ORF">N0K08_18115</name>
</gene>
<keyword evidence="4" id="KW-1185">Reference proteome</keyword>
<dbReference type="PIRSF" id="PIRSF017082">
    <property type="entry name" value="YflP"/>
    <property type="match status" value="1"/>
</dbReference>
<dbReference type="Pfam" id="PF03401">
    <property type="entry name" value="TctC"/>
    <property type="match status" value="1"/>
</dbReference>
<name>A0ABT2PRQ8_9BURK</name>
<dbReference type="Gene3D" id="3.40.190.10">
    <property type="entry name" value="Periplasmic binding protein-like II"/>
    <property type="match status" value="1"/>
</dbReference>
<evidence type="ECO:0000313" key="3">
    <source>
        <dbReference type="EMBL" id="MCT9812551.1"/>
    </source>
</evidence>
<dbReference type="EMBL" id="JAODYH010000010">
    <property type="protein sequence ID" value="MCT9812551.1"/>
    <property type="molecule type" value="Genomic_DNA"/>
</dbReference>
<feature type="signal peptide" evidence="2">
    <location>
        <begin position="1"/>
        <end position="21"/>
    </location>
</feature>
<dbReference type="SUPFAM" id="SSF53850">
    <property type="entry name" value="Periplasmic binding protein-like II"/>
    <property type="match status" value="1"/>
</dbReference>
<keyword evidence="2" id="KW-0732">Signal</keyword>
<accession>A0ABT2PRQ8</accession>
<protein>
    <submittedName>
        <fullName evidence="3">Tripartite tricarboxylate transporter substrate binding protein</fullName>
    </submittedName>
</protein>
<comment type="similarity">
    <text evidence="1">Belongs to the UPF0065 (bug) family.</text>
</comment>
<evidence type="ECO:0000313" key="4">
    <source>
        <dbReference type="Proteomes" id="UP001525968"/>
    </source>
</evidence>
<dbReference type="PANTHER" id="PTHR42928:SF5">
    <property type="entry name" value="BLR1237 PROTEIN"/>
    <property type="match status" value="1"/>
</dbReference>
<dbReference type="CDD" id="cd13578">
    <property type="entry name" value="PBP2_Bug27"/>
    <property type="match status" value="1"/>
</dbReference>